<accession>A0A7X2ZCX6</accession>
<keyword evidence="2" id="KW-1133">Transmembrane helix</keyword>
<sequence>MSNRVSIRGKYQYRLAGWRYSAIVRFLLFLALAVFFYFALLHRVVPQTYDITLNAVAEKDILAPRAILNEVATEKAKEEAAAKVQPVYKIVSLKNEMALEAVFEKLQQINADADVSTADKVNIYKTVIPQLIQDHLYRQLKQFQDSGQYSPELLAEMRQDFDEQQYRIPEEAFYKIPRLSKDDLLQMQPVAKEIVSRLMTDQLLEAQPGRAKVAELVNASTLSKNNAREIVQELVRAALTPNKFYDQKGTEEAKGHARDNVKPIFINKNEVLVAKGDKITEDVYQRLAALELLKDDRSYWPHLGLFIFVSLCGLALYMYVRQSALPIKYNNVQLLMLVLILFLTVTFMKVFSMMQNLDYPMIGYLAPTAMGAMLITILLNPQLAFIATVLFSVMASIIFNSDHVQTFDFRYGLLTFSTSFAAIFSIQRASQRSSILKAGMMVSVFAVALVAALLLFEEQESKRAAIFAASFALGSGLLTAVFVIGLLPFFEVAFGILSPLKLVELSNPNHPLLRKLLTETPGTYHHSVMVGNLSEAAAEAIGADGLLCRVGSYYHDIGKTKRPSYFIENQTNIENPHDKIDPALSKSIIVAHARDGSEMLKDVNIPKPIRDIAEQHHGTTLLQFFYHKAKKLAEERGEEPPEEKDYRYPGPNAQTKEAAIVGIADCVEAAVRSLRNPTVEQIDSMVRKIIKSRLDDGQFNECDLTIKELDQIARTLNETLLGIFHSRIEYPADVQVTRADPKARKDKDKAADENEADENKKEVDP</sequence>
<dbReference type="InterPro" id="IPR006674">
    <property type="entry name" value="HD_domain"/>
</dbReference>
<dbReference type="AlphaFoldDB" id="A0A7X2ZCX6"/>
<feature type="transmembrane region" description="Helical" evidence="2">
    <location>
        <begin position="299"/>
        <end position="320"/>
    </location>
</feature>
<dbReference type="EMBL" id="WNZX01000016">
    <property type="protein sequence ID" value="MUG72543.1"/>
    <property type="molecule type" value="Genomic_DNA"/>
</dbReference>
<dbReference type="SUPFAM" id="SSF109604">
    <property type="entry name" value="HD-domain/PDEase-like"/>
    <property type="match status" value="1"/>
</dbReference>
<dbReference type="InterPro" id="IPR052722">
    <property type="entry name" value="PgpH_phosphodiesterase"/>
</dbReference>
<feature type="transmembrane region" description="Helical" evidence="2">
    <location>
        <begin position="468"/>
        <end position="490"/>
    </location>
</feature>
<dbReference type="InterPro" id="IPR006675">
    <property type="entry name" value="HDIG_dom"/>
</dbReference>
<keyword evidence="2" id="KW-0812">Transmembrane</keyword>
<dbReference type="Pfam" id="PF01966">
    <property type="entry name" value="HD"/>
    <property type="match status" value="1"/>
</dbReference>
<dbReference type="SMART" id="SM00471">
    <property type="entry name" value="HDc"/>
    <property type="match status" value="1"/>
</dbReference>
<protein>
    <submittedName>
        <fullName evidence="4">HDIG domain-containing protein</fullName>
    </submittedName>
</protein>
<feature type="domain" description="HD/PDEase" evidence="3">
    <location>
        <begin position="519"/>
        <end position="679"/>
    </location>
</feature>
<dbReference type="PANTHER" id="PTHR36442">
    <property type="entry name" value="CYCLIC-DI-AMP PHOSPHODIESTERASE PGPH"/>
    <property type="match status" value="1"/>
</dbReference>
<feature type="transmembrane region" description="Helical" evidence="2">
    <location>
        <begin position="372"/>
        <end position="399"/>
    </location>
</feature>
<keyword evidence="2" id="KW-0472">Membrane</keyword>
<evidence type="ECO:0000256" key="1">
    <source>
        <dbReference type="SAM" id="MobiDB-lite"/>
    </source>
</evidence>
<feature type="compositionally biased region" description="Basic and acidic residues" evidence="1">
    <location>
        <begin position="739"/>
        <end position="765"/>
    </location>
</feature>
<proteinExistence type="predicted"/>
<dbReference type="Proteomes" id="UP000450917">
    <property type="component" value="Unassembled WGS sequence"/>
</dbReference>
<dbReference type="InterPro" id="IPR011624">
    <property type="entry name" value="Metal-dep_PHydrolase_7TM_extra"/>
</dbReference>
<feature type="transmembrane region" description="Helical" evidence="2">
    <location>
        <begin position="20"/>
        <end position="40"/>
    </location>
</feature>
<evidence type="ECO:0000256" key="2">
    <source>
        <dbReference type="SAM" id="Phobius"/>
    </source>
</evidence>
<dbReference type="Pfam" id="PF07697">
    <property type="entry name" value="7TMR-HDED"/>
    <property type="match status" value="1"/>
</dbReference>
<organism evidence="4 5">
    <name type="scientific">Paenibacillus validus</name>
    <dbReference type="NCBI Taxonomy" id="44253"/>
    <lineage>
        <taxon>Bacteria</taxon>
        <taxon>Bacillati</taxon>
        <taxon>Bacillota</taxon>
        <taxon>Bacilli</taxon>
        <taxon>Bacillales</taxon>
        <taxon>Paenibacillaceae</taxon>
        <taxon>Paenibacillus</taxon>
    </lineage>
</organism>
<feature type="region of interest" description="Disordered" evidence="1">
    <location>
        <begin position="734"/>
        <end position="765"/>
    </location>
</feature>
<dbReference type="PANTHER" id="PTHR36442:SF1">
    <property type="entry name" value="CYCLIC-DI-AMP PHOSPHODIESTERASE PGPH"/>
    <property type="match status" value="1"/>
</dbReference>
<feature type="transmembrane region" description="Helical" evidence="2">
    <location>
        <begin position="435"/>
        <end position="456"/>
    </location>
</feature>
<feature type="transmembrane region" description="Helical" evidence="2">
    <location>
        <begin position="411"/>
        <end position="429"/>
    </location>
</feature>
<dbReference type="Pfam" id="PF07698">
    <property type="entry name" value="7TM-7TMR_HD"/>
    <property type="match status" value="1"/>
</dbReference>
<dbReference type="InterPro" id="IPR003607">
    <property type="entry name" value="HD/PDEase_dom"/>
</dbReference>
<reference evidence="4 5" key="1">
    <citation type="submission" date="2019-11" db="EMBL/GenBank/DDBJ databases">
        <title>Draft genome sequences of five Paenibacillus species of dairy origin.</title>
        <authorList>
            <person name="Olajide A.M."/>
            <person name="Chen S."/>
            <person name="Lapointe G."/>
        </authorList>
    </citation>
    <scope>NUCLEOTIDE SEQUENCE [LARGE SCALE GENOMIC DNA]</scope>
    <source>
        <strain evidence="4 5">2CS3</strain>
    </source>
</reference>
<feature type="transmembrane region" description="Helical" evidence="2">
    <location>
        <begin position="332"/>
        <end position="352"/>
    </location>
</feature>
<gene>
    <name evidence="4" type="ORF">GNP93_17885</name>
</gene>
<dbReference type="Gene3D" id="1.10.3210.10">
    <property type="entry name" value="Hypothetical protein af1432"/>
    <property type="match status" value="1"/>
</dbReference>
<keyword evidence="5" id="KW-1185">Reference proteome</keyword>
<evidence type="ECO:0000313" key="5">
    <source>
        <dbReference type="Proteomes" id="UP000450917"/>
    </source>
</evidence>
<comment type="caution">
    <text evidence="4">The sequence shown here is derived from an EMBL/GenBank/DDBJ whole genome shotgun (WGS) entry which is preliminary data.</text>
</comment>
<dbReference type="RefSeq" id="WP_155615244.1">
    <property type="nucleotide sequence ID" value="NZ_WNZX01000016.1"/>
</dbReference>
<dbReference type="InterPro" id="IPR011621">
    <property type="entry name" value="Metal-dep_PHydrolase_7TM_intra"/>
</dbReference>
<name>A0A7X2ZCX6_9BACL</name>
<dbReference type="NCBIfam" id="TIGR00277">
    <property type="entry name" value="HDIG"/>
    <property type="match status" value="1"/>
</dbReference>
<dbReference type="CDD" id="cd00077">
    <property type="entry name" value="HDc"/>
    <property type="match status" value="1"/>
</dbReference>
<evidence type="ECO:0000259" key="3">
    <source>
        <dbReference type="SMART" id="SM00471"/>
    </source>
</evidence>
<evidence type="ECO:0000313" key="4">
    <source>
        <dbReference type="EMBL" id="MUG72543.1"/>
    </source>
</evidence>